<feature type="domain" description="ABC3 transporter permease C-terminal" evidence="8">
    <location>
        <begin position="306"/>
        <end position="436"/>
    </location>
</feature>
<dbReference type="EMBL" id="CP021023">
    <property type="protein sequence ID" value="ARN57395.1"/>
    <property type="molecule type" value="Genomic_DNA"/>
</dbReference>
<keyword evidence="6 7" id="KW-0472">Membrane</keyword>
<reference evidence="10" key="1">
    <citation type="submission" date="2017-04" db="EMBL/GenBank/DDBJ databases">
        <title>Comparative genomics and description of representatives of a novel lineage of planctomycetes thriving in anoxic sediments.</title>
        <authorList>
            <person name="Spring S."/>
            <person name="Bunk B."/>
            <person name="Sproer C."/>
        </authorList>
    </citation>
    <scope>NUCLEOTIDE SEQUENCE [LARGE SCALE GENOMIC DNA]</scope>
    <source>
        <strain evidence="10">ST-PulAB-D4</strain>
    </source>
</reference>
<dbReference type="GO" id="GO:0044874">
    <property type="term" value="P:lipoprotein localization to outer membrane"/>
    <property type="evidence" value="ECO:0007669"/>
    <property type="project" value="TreeGrafter"/>
</dbReference>
<evidence type="ECO:0000256" key="4">
    <source>
        <dbReference type="ARBA" id="ARBA00022692"/>
    </source>
</evidence>
<dbReference type="PANTHER" id="PTHR30489:SF0">
    <property type="entry name" value="LIPOPROTEIN-RELEASING SYSTEM TRANSMEMBRANE PROTEIN LOLE"/>
    <property type="match status" value="1"/>
</dbReference>
<dbReference type="PANTHER" id="PTHR30489">
    <property type="entry name" value="LIPOPROTEIN-RELEASING SYSTEM TRANSMEMBRANE PROTEIN LOLE"/>
    <property type="match status" value="1"/>
</dbReference>
<name>A0A1W6LNM6_9BACT</name>
<evidence type="ECO:0000313" key="9">
    <source>
        <dbReference type="EMBL" id="ARN57395.1"/>
    </source>
</evidence>
<dbReference type="STRING" id="1941349.STSP1_01802"/>
<comment type="similarity">
    <text evidence="2">Belongs to the ABC-4 integral membrane protein family. LolC/E subfamily.</text>
</comment>
<comment type="subcellular location">
    <subcellularLocation>
        <location evidence="1">Cell membrane</location>
        <topology evidence="1">Multi-pass membrane protein</topology>
    </subcellularLocation>
</comment>
<dbReference type="GO" id="GO:0098797">
    <property type="term" value="C:plasma membrane protein complex"/>
    <property type="evidence" value="ECO:0007669"/>
    <property type="project" value="TreeGrafter"/>
</dbReference>
<feature type="transmembrane region" description="Helical" evidence="7">
    <location>
        <begin position="411"/>
        <end position="436"/>
    </location>
</feature>
<proteinExistence type="inferred from homology"/>
<keyword evidence="3" id="KW-1003">Cell membrane</keyword>
<keyword evidence="9" id="KW-0449">Lipoprotein</keyword>
<dbReference type="InterPro" id="IPR003838">
    <property type="entry name" value="ABC3_permease_C"/>
</dbReference>
<evidence type="ECO:0000256" key="1">
    <source>
        <dbReference type="ARBA" id="ARBA00004651"/>
    </source>
</evidence>
<evidence type="ECO:0000256" key="5">
    <source>
        <dbReference type="ARBA" id="ARBA00022989"/>
    </source>
</evidence>
<dbReference type="Pfam" id="PF02687">
    <property type="entry name" value="FtsX"/>
    <property type="match status" value="1"/>
</dbReference>
<dbReference type="RefSeq" id="WP_085756037.1">
    <property type="nucleotide sequence ID" value="NZ_CP021023.1"/>
</dbReference>
<keyword evidence="4 7" id="KW-0812">Transmembrane</keyword>
<evidence type="ECO:0000256" key="2">
    <source>
        <dbReference type="ARBA" id="ARBA00005236"/>
    </source>
</evidence>
<evidence type="ECO:0000256" key="6">
    <source>
        <dbReference type="ARBA" id="ARBA00023136"/>
    </source>
</evidence>
<organism evidence="9 10">
    <name type="scientific">Sedimentisphaera salicampi</name>
    <dbReference type="NCBI Taxonomy" id="1941349"/>
    <lineage>
        <taxon>Bacteria</taxon>
        <taxon>Pseudomonadati</taxon>
        <taxon>Planctomycetota</taxon>
        <taxon>Phycisphaerae</taxon>
        <taxon>Sedimentisphaerales</taxon>
        <taxon>Sedimentisphaeraceae</taxon>
        <taxon>Sedimentisphaera</taxon>
    </lineage>
</organism>
<dbReference type="InterPro" id="IPR051447">
    <property type="entry name" value="Lipoprotein-release_system"/>
</dbReference>
<dbReference type="KEGG" id="pbp:STSP1_01802"/>
<gene>
    <name evidence="9" type="primary">lolE_2</name>
    <name evidence="9" type="ORF">STSP1_01802</name>
</gene>
<evidence type="ECO:0000259" key="8">
    <source>
        <dbReference type="Pfam" id="PF02687"/>
    </source>
</evidence>
<evidence type="ECO:0000313" key="10">
    <source>
        <dbReference type="Proteomes" id="UP000193334"/>
    </source>
</evidence>
<keyword evidence="5 7" id="KW-1133">Transmembrane helix</keyword>
<dbReference type="AlphaFoldDB" id="A0A1W6LNM6"/>
<protein>
    <submittedName>
        <fullName evidence="9">Lipoprotein-releasing system transmembrane protein LolE</fullName>
    </submittedName>
</protein>
<keyword evidence="10" id="KW-1185">Reference proteome</keyword>
<evidence type="ECO:0000256" key="7">
    <source>
        <dbReference type="SAM" id="Phobius"/>
    </source>
</evidence>
<feature type="transmembrane region" description="Helical" evidence="7">
    <location>
        <begin position="302"/>
        <end position="327"/>
    </location>
</feature>
<sequence length="448" mass="48866">MSRLENILAARYFRRRLITFLAAGAVAVSVFIVIVVMTIMNGLVLDFKDRNHDFFGDCIISSTSLTGFAGFEELEERLLASEKIEAASPVVNSYGLLSSRLLPSNIGVNIIGVLPEKHCEVTSFCGSLYEPAGKPSDVFKTQGSDAAGCIRGVAMMNQRSESGKYNHTIDTSIEFTLTTFPLSPSGMPAQAGADISSSKTFRLVNDSNSKLAKEDNYNFYVPLEEAQLLCGMAGQSPRVTSLHLRFSPKTGLQEGCREARTVLADFREGYSGEHPELLDNVRAESWKQYRSEVIAPVEKEQIMLTIMFLLIGIVTVFVVLVVFVLIVSGKTKDIGILKSCGLSNGSVLAVFMKFAALTGALGASAGAIGAWAFLSKINELETWLFENYGWQLWNRSMYVIDEIPNKLQPGVIAPVFIFAVLASLLGAAVPAVQAAFRRPSETLRVENL</sequence>
<feature type="transmembrane region" description="Helical" evidence="7">
    <location>
        <begin position="20"/>
        <end position="45"/>
    </location>
</feature>
<accession>A0A1W6LNM6</accession>
<evidence type="ECO:0000256" key="3">
    <source>
        <dbReference type="ARBA" id="ARBA00022475"/>
    </source>
</evidence>
<dbReference type="Proteomes" id="UP000193334">
    <property type="component" value="Chromosome"/>
</dbReference>
<feature type="transmembrane region" description="Helical" evidence="7">
    <location>
        <begin position="348"/>
        <end position="374"/>
    </location>
</feature>